<dbReference type="EMBL" id="JAUJYO010000022">
    <property type="protein sequence ID" value="KAK1282583.1"/>
    <property type="molecule type" value="Genomic_DNA"/>
</dbReference>
<sequence length="187" mass="21424">MEDSSTFEIGEGDGLGSNESVIEVDEETISASATIPWERMPIELNACTRAPKLHQRYRRQNPLNPQLMEEEKAACSAYAEALVKEEQIIRQKARVNWLQEGDRCTKFYYTQFAARKAHNTLNTVILPDGTKIEDQRQVQHYIIEYYKDLPNKESDQPIPPFSSSTRKWLKGDIKLVCFNVGTAAQQQ</sequence>
<evidence type="ECO:0000313" key="2">
    <source>
        <dbReference type="Proteomes" id="UP001180020"/>
    </source>
</evidence>
<proteinExistence type="predicted"/>
<reference evidence="1" key="2">
    <citation type="submission" date="2023-06" db="EMBL/GenBank/DDBJ databases">
        <authorList>
            <person name="Ma L."/>
            <person name="Liu K.-W."/>
            <person name="Li Z."/>
            <person name="Hsiao Y.-Y."/>
            <person name="Qi Y."/>
            <person name="Fu T."/>
            <person name="Tang G."/>
            <person name="Zhang D."/>
            <person name="Sun W.-H."/>
            <person name="Liu D.-K."/>
            <person name="Li Y."/>
            <person name="Chen G.-Z."/>
            <person name="Liu X.-D."/>
            <person name="Liao X.-Y."/>
            <person name="Jiang Y.-T."/>
            <person name="Yu X."/>
            <person name="Hao Y."/>
            <person name="Huang J."/>
            <person name="Zhao X.-W."/>
            <person name="Ke S."/>
            <person name="Chen Y.-Y."/>
            <person name="Wu W.-L."/>
            <person name="Hsu J.-L."/>
            <person name="Lin Y.-F."/>
            <person name="Huang M.-D."/>
            <person name="Li C.-Y."/>
            <person name="Huang L."/>
            <person name="Wang Z.-W."/>
            <person name="Zhao X."/>
            <person name="Zhong W.-Y."/>
            <person name="Peng D.-H."/>
            <person name="Ahmad S."/>
            <person name="Lan S."/>
            <person name="Zhang J.-S."/>
            <person name="Tsai W.-C."/>
            <person name="Van De Peer Y."/>
            <person name="Liu Z.-J."/>
        </authorList>
    </citation>
    <scope>NUCLEOTIDE SEQUENCE</scope>
    <source>
        <strain evidence="1">CP</strain>
        <tissue evidence="1">Leaves</tissue>
    </source>
</reference>
<reference evidence="1" key="1">
    <citation type="journal article" date="2023" name="Nat. Commun.">
        <title>Diploid and tetraploid genomes of Acorus and the evolution of monocots.</title>
        <authorList>
            <person name="Ma L."/>
            <person name="Liu K.W."/>
            <person name="Li Z."/>
            <person name="Hsiao Y.Y."/>
            <person name="Qi Y."/>
            <person name="Fu T."/>
            <person name="Tang G.D."/>
            <person name="Zhang D."/>
            <person name="Sun W.H."/>
            <person name="Liu D.K."/>
            <person name="Li Y."/>
            <person name="Chen G.Z."/>
            <person name="Liu X.D."/>
            <person name="Liao X.Y."/>
            <person name="Jiang Y.T."/>
            <person name="Yu X."/>
            <person name="Hao Y."/>
            <person name="Huang J."/>
            <person name="Zhao X.W."/>
            <person name="Ke S."/>
            <person name="Chen Y.Y."/>
            <person name="Wu W.L."/>
            <person name="Hsu J.L."/>
            <person name="Lin Y.F."/>
            <person name="Huang M.D."/>
            <person name="Li C.Y."/>
            <person name="Huang L."/>
            <person name="Wang Z.W."/>
            <person name="Zhao X."/>
            <person name="Zhong W.Y."/>
            <person name="Peng D.H."/>
            <person name="Ahmad S."/>
            <person name="Lan S."/>
            <person name="Zhang J.S."/>
            <person name="Tsai W.C."/>
            <person name="Van de Peer Y."/>
            <person name="Liu Z.J."/>
        </authorList>
    </citation>
    <scope>NUCLEOTIDE SEQUENCE</scope>
    <source>
        <strain evidence="1">CP</strain>
    </source>
</reference>
<keyword evidence="2" id="KW-1185">Reference proteome</keyword>
<dbReference type="Proteomes" id="UP001180020">
    <property type="component" value="Unassembled WGS sequence"/>
</dbReference>
<protein>
    <submittedName>
        <fullName evidence="1">Uncharacterized protein</fullName>
    </submittedName>
</protein>
<name>A0AAV9C0E5_ACOCL</name>
<dbReference type="AlphaFoldDB" id="A0AAV9C0E5"/>
<organism evidence="1 2">
    <name type="scientific">Acorus calamus</name>
    <name type="common">Sweet flag</name>
    <dbReference type="NCBI Taxonomy" id="4465"/>
    <lineage>
        <taxon>Eukaryota</taxon>
        <taxon>Viridiplantae</taxon>
        <taxon>Streptophyta</taxon>
        <taxon>Embryophyta</taxon>
        <taxon>Tracheophyta</taxon>
        <taxon>Spermatophyta</taxon>
        <taxon>Magnoliopsida</taxon>
        <taxon>Liliopsida</taxon>
        <taxon>Acoraceae</taxon>
        <taxon>Acorus</taxon>
    </lineage>
</organism>
<evidence type="ECO:0000313" key="1">
    <source>
        <dbReference type="EMBL" id="KAK1282583.1"/>
    </source>
</evidence>
<accession>A0AAV9C0E5</accession>
<comment type="caution">
    <text evidence="1">The sequence shown here is derived from an EMBL/GenBank/DDBJ whole genome shotgun (WGS) entry which is preliminary data.</text>
</comment>
<gene>
    <name evidence="1" type="ORF">QJS10_CPB22g00284</name>
</gene>